<evidence type="ECO:0000313" key="4">
    <source>
        <dbReference type="Proteomes" id="UP001252270"/>
    </source>
</evidence>
<keyword evidence="2" id="KW-0732">Signal</keyword>
<feature type="signal peptide" evidence="2">
    <location>
        <begin position="1"/>
        <end position="19"/>
    </location>
</feature>
<dbReference type="Gene3D" id="1.25.40.10">
    <property type="entry name" value="Tetratricopeptide repeat domain"/>
    <property type="match status" value="2"/>
</dbReference>
<evidence type="ECO:0000313" key="3">
    <source>
        <dbReference type="EMBL" id="MDR5893990.1"/>
    </source>
</evidence>
<dbReference type="PANTHER" id="PTHR11102">
    <property type="entry name" value="SEL-1-LIKE PROTEIN"/>
    <property type="match status" value="1"/>
</dbReference>
<gene>
    <name evidence="3" type="ORF">QC820_14340</name>
</gene>
<keyword evidence="4" id="KW-1185">Reference proteome</keyword>
<proteinExistence type="predicted"/>
<sequence length="293" mass="33485">MIKGVLVAVLLVLSPFAQAERVFEGERVVEIFQSQDFDANLIKAKEGDVRAQYLVGAAYLYGLEAQEVEVDHEQGRYWLEKAADQGAAEAYSELARIYRSGMGVEKDASKYEEYLAEAGERGMRSRKLELLDLYRDGDPELNIEPDEDKYIYWLQVTAEDGLTISMENLAVRYRQGRGVERDLEKAFEWIIRAVEQDDSLAQAYAGEFFEEGLGTEQDFVKAYMMYDLSTGIGREAKYELADKMTEEQIEEAIARSWQWQMKHGVVRPSSDGYRYQPDVSDLEPLSLTPESDQ</sequence>
<name>A0ABU1GPN6_9GAMM</name>
<dbReference type="Pfam" id="PF08238">
    <property type="entry name" value="Sel1"/>
    <property type="match status" value="4"/>
</dbReference>
<evidence type="ECO:0000256" key="2">
    <source>
        <dbReference type="SAM" id="SignalP"/>
    </source>
</evidence>
<dbReference type="SUPFAM" id="SSF81901">
    <property type="entry name" value="HCP-like"/>
    <property type="match status" value="2"/>
</dbReference>
<protein>
    <submittedName>
        <fullName evidence="3">Tetratricopeptide repeat protein</fullName>
    </submittedName>
</protein>
<organism evidence="3 4">
    <name type="scientific">Halomonas mongoliensis</name>
    <dbReference type="NCBI Taxonomy" id="321265"/>
    <lineage>
        <taxon>Bacteria</taxon>
        <taxon>Pseudomonadati</taxon>
        <taxon>Pseudomonadota</taxon>
        <taxon>Gammaproteobacteria</taxon>
        <taxon>Oceanospirillales</taxon>
        <taxon>Halomonadaceae</taxon>
        <taxon>Halomonas</taxon>
    </lineage>
</organism>
<dbReference type="RefSeq" id="WP_309637417.1">
    <property type="nucleotide sequence ID" value="NZ_JARWAL010000013.1"/>
</dbReference>
<dbReference type="InterPro" id="IPR050767">
    <property type="entry name" value="Sel1_AlgK"/>
</dbReference>
<reference evidence="3 4" key="1">
    <citation type="submission" date="2023-04" db="EMBL/GenBank/DDBJ databases">
        <title>A long-awaited taxogenomic arrangement of the family Halomonadaceae.</title>
        <authorList>
            <person name="De La Haba R."/>
            <person name="Chuvochina M."/>
            <person name="Wittouck S."/>
            <person name="Arahal D.R."/>
            <person name="Sanchez-Porro C."/>
            <person name="Hugenholtz P."/>
            <person name="Ventosa A."/>
        </authorList>
    </citation>
    <scope>NUCLEOTIDE SEQUENCE [LARGE SCALE GENOMIC DNA]</scope>
    <source>
        <strain evidence="3 4">DSM 17332</strain>
    </source>
</reference>
<dbReference type="InterPro" id="IPR006597">
    <property type="entry name" value="Sel1-like"/>
</dbReference>
<feature type="region of interest" description="Disordered" evidence="1">
    <location>
        <begin position="267"/>
        <end position="293"/>
    </location>
</feature>
<dbReference type="EMBL" id="JARWAL010000013">
    <property type="protein sequence ID" value="MDR5893990.1"/>
    <property type="molecule type" value="Genomic_DNA"/>
</dbReference>
<evidence type="ECO:0000256" key="1">
    <source>
        <dbReference type="SAM" id="MobiDB-lite"/>
    </source>
</evidence>
<dbReference type="InterPro" id="IPR011990">
    <property type="entry name" value="TPR-like_helical_dom_sf"/>
</dbReference>
<dbReference type="PANTHER" id="PTHR11102:SF160">
    <property type="entry name" value="ERAD-ASSOCIATED E3 UBIQUITIN-PROTEIN LIGASE COMPONENT HRD3"/>
    <property type="match status" value="1"/>
</dbReference>
<feature type="chain" id="PRO_5045134787" evidence="2">
    <location>
        <begin position="20"/>
        <end position="293"/>
    </location>
</feature>
<dbReference type="Proteomes" id="UP001252270">
    <property type="component" value="Unassembled WGS sequence"/>
</dbReference>
<accession>A0ABU1GPN6</accession>
<dbReference type="SMART" id="SM00671">
    <property type="entry name" value="SEL1"/>
    <property type="match status" value="4"/>
</dbReference>
<comment type="caution">
    <text evidence="3">The sequence shown here is derived from an EMBL/GenBank/DDBJ whole genome shotgun (WGS) entry which is preliminary data.</text>
</comment>